<name>A0A645HM87_9ZZZZ</name>
<dbReference type="PROSITE" id="PS00101">
    <property type="entry name" value="HEXAPEP_TRANSFERASES"/>
    <property type="match status" value="1"/>
</dbReference>
<dbReference type="InterPro" id="IPR018357">
    <property type="entry name" value="Hexapep_transf_CS"/>
</dbReference>
<reference evidence="3" key="1">
    <citation type="submission" date="2019-08" db="EMBL/GenBank/DDBJ databases">
        <authorList>
            <person name="Kucharzyk K."/>
            <person name="Murdoch R.W."/>
            <person name="Higgins S."/>
            <person name="Loffler F."/>
        </authorList>
    </citation>
    <scope>NUCLEOTIDE SEQUENCE</scope>
</reference>
<evidence type="ECO:0000313" key="3">
    <source>
        <dbReference type="EMBL" id="MPN39359.1"/>
    </source>
</evidence>
<dbReference type="GO" id="GO:0008374">
    <property type="term" value="F:O-acyltransferase activity"/>
    <property type="evidence" value="ECO:0007669"/>
    <property type="project" value="TreeGrafter"/>
</dbReference>
<evidence type="ECO:0000256" key="1">
    <source>
        <dbReference type="ARBA" id="ARBA00007274"/>
    </source>
</evidence>
<dbReference type="InterPro" id="IPR011004">
    <property type="entry name" value="Trimer_LpxA-like_sf"/>
</dbReference>
<dbReference type="EC" id="2.3.1.-" evidence="3"/>
<comment type="similarity">
    <text evidence="1">Belongs to the transferase hexapeptide repeat family.</text>
</comment>
<dbReference type="PANTHER" id="PTHR23416:SF23">
    <property type="entry name" value="ACETYLTRANSFERASE C18B11.09C-RELATED"/>
    <property type="match status" value="1"/>
</dbReference>
<dbReference type="InterPro" id="IPR051159">
    <property type="entry name" value="Hexapeptide_acetyltransf"/>
</dbReference>
<keyword evidence="2 3" id="KW-0808">Transferase</keyword>
<gene>
    <name evidence="3" type="ORF">SDC9_186887</name>
</gene>
<dbReference type="AlphaFoldDB" id="A0A645HM87"/>
<protein>
    <submittedName>
        <fullName evidence="3">Putative acetyltransferase</fullName>
        <ecNumber evidence="3">2.3.1.-</ecNumber>
    </submittedName>
</protein>
<comment type="caution">
    <text evidence="3">The sequence shown here is derived from an EMBL/GenBank/DDBJ whole genome shotgun (WGS) entry which is preliminary data.</text>
</comment>
<organism evidence="3">
    <name type="scientific">bioreactor metagenome</name>
    <dbReference type="NCBI Taxonomy" id="1076179"/>
    <lineage>
        <taxon>unclassified sequences</taxon>
        <taxon>metagenomes</taxon>
        <taxon>ecological metagenomes</taxon>
    </lineage>
</organism>
<dbReference type="Gene3D" id="2.160.10.10">
    <property type="entry name" value="Hexapeptide repeat proteins"/>
    <property type="match status" value="1"/>
</dbReference>
<dbReference type="Pfam" id="PF00132">
    <property type="entry name" value="Hexapep"/>
    <property type="match status" value="1"/>
</dbReference>
<dbReference type="PANTHER" id="PTHR23416">
    <property type="entry name" value="SIALIC ACID SYNTHASE-RELATED"/>
    <property type="match status" value="1"/>
</dbReference>
<dbReference type="InterPro" id="IPR001451">
    <property type="entry name" value="Hexapep"/>
</dbReference>
<dbReference type="EMBL" id="VSSQ01095126">
    <property type="protein sequence ID" value="MPN39359.1"/>
    <property type="molecule type" value="Genomic_DNA"/>
</dbReference>
<sequence length="107" mass="11803">MFGPNVSMHSGNHRTDIVGKYMKDVKLDEKRPEDDLDIVIGDDVWIAAGAIILNGVSIGEGSIIGAGSVINKSVPPYTIVVGSKSQKTWKRWDEYTIEFHKSQMAIK</sequence>
<dbReference type="SUPFAM" id="SSF51161">
    <property type="entry name" value="Trimeric LpxA-like enzymes"/>
    <property type="match status" value="1"/>
</dbReference>
<accession>A0A645HM87</accession>
<evidence type="ECO:0000256" key="2">
    <source>
        <dbReference type="ARBA" id="ARBA00022679"/>
    </source>
</evidence>
<keyword evidence="3" id="KW-0012">Acyltransferase</keyword>
<proteinExistence type="inferred from homology"/>